<protein>
    <submittedName>
        <fullName evidence="1">Uncharacterized protein</fullName>
    </submittedName>
</protein>
<sequence>MRTLKAVPLHKIYGDWGYGEPALFPLVHVISTHVNAACRYADYSRMTWKHTFEESYALIIGGRNAG</sequence>
<comment type="caution">
    <text evidence="1">The sequence shown here is derived from an EMBL/GenBank/DDBJ whole genome shotgun (WGS) entry which is preliminary data.</text>
</comment>
<proteinExistence type="predicted"/>
<evidence type="ECO:0000313" key="2">
    <source>
        <dbReference type="Proteomes" id="UP000706891"/>
    </source>
</evidence>
<dbReference type="Proteomes" id="UP000706891">
    <property type="component" value="Unassembled WGS sequence"/>
</dbReference>
<accession>A0A938WWJ4</accession>
<dbReference type="AlphaFoldDB" id="A0A938WWJ4"/>
<dbReference type="EMBL" id="JACJJG010000179">
    <property type="protein sequence ID" value="MBM6674991.1"/>
    <property type="molecule type" value="Genomic_DNA"/>
</dbReference>
<gene>
    <name evidence="1" type="ORF">H6A34_14100</name>
</gene>
<name>A0A938WWJ4_9BACT</name>
<reference evidence="1" key="1">
    <citation type="submission" date="2020-08" db="EMBL/GenBank/DDBJ databases">
        <authorList>
            <person name="Cejkova D."/>
            <person name="Kubasova T."/>
            <person name="Jahodarova E."/>
            <person name="Rychlik I."/>
        </authorList>
    </citation>
    <scope>NUCLEOTIDE SEQUENCE</scope>
    <source>
        <strain evidence="1">An824</strain>
    </source>
</reference>
<keyword evidence="2" id="KW-1185">Reference proteome</keyword>
<organism evidence="1 2">
    <name type="scientific">Marseilla massiliensis</name>
    <dbReference type="NCBI Taxonomy" id="1841864"/>
    <lineage>
        <taxon>Bacteria</taxon>
        <taxon>Pseudomonadati</taxon>
        <taxon>Bacteroidota</taxon>
        <taxon>Bacteroidia</taxon>
        <taxon>Bacteroidales</taxon>
        <taxon>Prevotellaceae</taxon>
        <taxon>Marseilla</taxon>
    </lineage>
</organism>
<evidence type="ECO:0000313" key="1">
    <source>
        <dbReference type="EMBL" id="MBM6674991.1"/>
    </source>
</evidence>
<dbReference type="RefSeq" id="WP_205106033.1">
    <property type="nucleotide sequence ID" value="NZ_JACJJG010000179.1"/>
</dbReference>
<reference evidence="1" key="2">
    <citation type="journal article" date="2021" name="Sci. Rep.">
        <title>The distribution of antibiotic resistance genes in chicken gut microbiota commensals.</title>
        <authorList>
            <person name="Juricova H."/>
            <person name="Matiasovicova J."/>
            <person name="Kubasova T."/>
            <person name="Cejkova D."/>
            <person name="Rychlik I."/>
        </authorList>
    </citation>
    <scope>NUCLEOTIDE SEQUENCE</scope>
    <source>
        <strain evidence="1">An824</strain>
    </source>
</reference>